<dbReference type="Proteomes" id="UP001179647">
    <property type="component" value="Chromosome"/>
</dbReference>
<name>A0AAF0I6D9_9ENTE</name>
<evidence type="ECO:0000256" key="1">
    <source>
        <dbReference type="SAM" id="MobiDB-lite"/>
    </source>
</evidence>
<proteinExistence type="predicted"/>
<dbReference type="AlphaFoldDB" id="A0AAF0I6D9"/>
<keyword evidence="3" id="KW-1185">Reference proteome</keyword>
<evidence type="ECO:0000313" key="3">
    <source>
        <dbReference type="Proteomes" id="UP001179647"/>
    </source>
</evidence>
<sequence>MTEFSNKRKYFRFPLFDDNEKVKIKESDMRSFLENDFPVNTSEEPVQTSNFAESHDTNKIIKTEKSDAISSDYDEKGTYLKAPKVNEPVKEIRKPKFYNDYQSSFEKKRQRRNQANVSETLVGEVPKRTVADKYDEVIPTRGLKNRGFIAKKIPESQVAKLQEKEQIEAEALKDKDELLTRFKKKEADVTLLAKEDELANMSEPEKVVSEEVGEIQKKATPRLEKSLNWLIDEDNPTITNKYFD</sequence>
<protein>
    <submittedName>
        <fullName evidence="2">Uncharacterized protein</fullName>
    </submittedName>
</protein>
<dbReference type="KEGG" id="vie:OL234_06860"/>
<dbReference type="EMBL" id="CP110232">
    <property type="protein sequence ID" value="WEG72704.1"/>
    <property type="molecule type" value="Genomic_DNA"/>
</dbReference>
<organism evidence="2 3">
    <name type="scientific">Vagococcus intermedius</name>
    <dbReference type="NCBI Taxonomy" id="2991418"/>
    <lineage>
        <taxon>Bacteria</taxon>
        <taxon>Bacillati</taxon>
        <taxon>Bacillota</taxon>
        <taxon>Bacilli</taxon>
        <taxon>Lactobacillales</taxon>
        <taxon>Enterococcaceae</taxon>
        <taxon>Vagococcus</taxon>
    </lineage>
</organism>
<reference evidence="2" key="1">
    <citation type="submission" date="2022-10" db="EMBL/GenBank/DDBJ databases">
        <title>Vagococcus sp. isolated from poultry meat.</title>
        <authorList>
            <person name="Johansson P."/>
            <person name="Bjorkroth J."/>
        </authorList>
    </citation>
    <scope>NUCLEOTIDE SEQUENCE</scope>
    <source>
        <strain evidence="2">STAA11</strain>
    </source>
</reference>
<feature type="region of interest" description="Disordered" evidence="1">
    <location>
        <begin position="36"/>
        <end position="63"/>
    </location>
</feature>
<gene>
    <name evidence="2" type="ORF">OL234_06860</name>
</gene>
<dbReference type="RefSeq" id="WP_275468506.1">
    <property type="nucleotide sequence ID" value="NZ_CP110232.1"/>
</dbReference>
<accession>A0AAF0I6D9</accession>
<feature type="compositionally biased region" description="Basic and acidic residues" evidence="1">
    <location>
        <begin position="53"/>
        <end position="63"/>
    </location>
</feature>
<evidence type="ECO:0000313" key="2">
    <source>
        <dbReference type="EMBL" id="WEG72704.1"/>
    </source>
</evidence>
<feature type="compositionally biased region" description="Polar residues" evidence="1">
    <location>
        <begin position="38"/>
        <end position="52"/>
    </location>
</feature>